<feature type="region of interest" description="Disordered" evidence="1">
    <location>
        <begin position="1"/>
        <end position="21"/>
    </location>
</feature>
<comment type="caution">
    <text evidence="2">The sequence shown here is derived from an EMBL/GenBank/DDBJ whole genome shotgun (WGS) entry which is preliminary data.</text>
</comment>
<name>A0ABR3FCX1_9AGAR</name>
<organism evidence="2 3">
    <name type="scientific">Marasmius crinis-equi</name>
    <dbReference type="NCBI Taxonomy" id="585013"/>
    <lineage>
        <taxon>Eukaryota</taxon>
        <taxon>Fungi</taxon>
        <taxon>Dikarya</taxon>
        <taxon>Basidiomycota</taxon>
        <taxon>Agaricomycotina</taxon>
        <taxon>Agaricomycetes</taxon>
        <taxon>Agaricomycetidae</taxon>
        <taxon>Agaricales</taxon>
        <taxon>Marasmiineae</taxon>
        <taxon>Marasmiaceae</taxon>
        <taxon>Marasmius</taxon>
    </lineage>
</organism>
<reference evidence="2 3" key="1">
    <citation type="submission" date="2024-02" db="EMBL/GenBank/DDBJ databases">
        <title>A draft genome for the cacao thread blight pathogen Marasmius crinis-equi.</title>
        <authorList>
            <person name="Cohen S.P."/>
            <person name="Baruah I.K."/>
            <person name="Amoako-Attah I."/>
            <person name="Bukari Y."/>
            <person name="Meinhardt L.W."/>
            <person name="Bailey B.A."/>
        </authorList>
    </citation>
    <scope>NUCLEOTIDE SEQUENCE [LARGE SCALE GENOMIC DNA]</scope>
    <source>
        <strain evidence="2 3">GH-76</strain>
    </source>
</reference>
<evidence type="ECO:0000313" key="2">
    <source>
        <dbReference type="EMBL" id="KAL0573119.1"/>
    </source>
</evidence>
<evidence type="ECO:0008006" key="4">
    <source>
        <dbReference type="Google" id="ProtNLM"/>
    </source>
</evidence>
<dbReference type="EMBL" id="JBAHYK010000541">
    <property type="protein sequence ID" value="KAL0573119.1"/>
    <property type="molecule type" value="Genomic_DNA"/>
</dbReference>
<accession>A0ABR3FCX1</accession>
<proteinExistence type="predicted"/>
<sequence>MFDEPNLRSGGGRSQQAQAAGQYGISSTFGNNVDAGEGRPPADMILFSNDSIAFYTDEQTLLRTSTNSFNHLLPLTAETSERTLFLPEISSSELEIMLRGIHNVPSETAQASIDIQTLTRAIDHLPVYGISPSTCITPTSHLYRYLLSCAPLYPVEIYALSSQYDIVSLAMMASSHTLVVDLSQVHEDLANRMGSTYMLRLFRLHLSRVETLKKLLSVEPGLHNPTVKCDFNGQRELREMWNLAVASLSHVLKPNTTTTAIRDAIMLHTANLTCEQCIKLREARLSKIVKEWSMAPLIREQRTITM</sequence>
<gene>
    <name evidence="2" type="ORF">V5O48_008841</name>
</gene>
<protein>
    <recommendedName>
        <fullName evidence="4">BTB domain-containing protein</fullName>
    </recommendedName>
</protein>
<keyword evidence="3" id="KW-1185">Reference proteome</keyword>
<evidence type="ECO:0000313" key="3">
    <source>
        <dbReference type="Proteomes" id="UP001465976"/>
    </source>
</evidence>
<evidence type="ECO:0000256" key="1">
    <source>
        <dbReference type="SAM" id="MobiDB-lite"/>
    </source>
</evidence>
<dbReference type="Proteomes" id="UP001465976">
    <property type="component" value="Unassembled WGS sequence"/>
</dbReference>